<dbReference type="EMBL" id="HBGN01030919">
    <property type="protein sequence ID" value="CAD9347476.1"/>
    <property type="molecule type" value="Transcribed_RNA"/>
</dbReference>
<dbReference type="AlphaFoldDB" id="A0A7S1ZS34"/>
<gene>
    <name evidence="1" type="ORF">DBRI1063_LOCUS19908</name>
</gene>
<name>A0A7S1ZS34_9STRA</name>
<organism evidence="1">
    <name type="scientific">Ditylum brightwellii</name>
    <dbReference type="NCBI Taxonomy" id="49249"/>
    <lineage>
        <taxon>Eukaryota</taxon>
        <taxon>Sar</taxon>
        <taxon>Stramenopiles</taxon>
        <taxon>Ochrophyta</taxon>
        <taxon>Bacillariophyta</taxon>
        <taxon>Mediophyceae</taxon>
        <taxon>Lithodesmiophycidae</taxon>
        <taxon>Lithodesmiales</taxon>
        <taxon>Lithodesmiaceae</taxon>
        <taxon>Ditylum</taxon>
    </lineage>
</organism>
<dbReference type="SUPFAM" id="SSF54637">
    <property type="entry name" value="Thioesterase/thiol ester dehydrase-isomerase"/>
    <property type="match status" value="2"/>
</dbReference>
<dbReference type="Gene3D" id="3.10.129.10">
    <property type="entry name" value="Hotdog Thioesterase"/>
    <property type="match status" value="1"/>
</dbReference>
<dbReference type="CDD" id="cd03441">
    <property type="entry name" value="R_hydratase_like"/>
    <property type="match status" value="1"/>
</dbReference>
<protein>
    <recommendedName>
        <fullName evidence="2">MaoC-like domain-containing protein</fullName>
    </recommendedName>
</protein>
<evidence type="ECO:0000313" key="1">
    <source>
        <dbReference type="EMBL" id="CAD9347476.1"/>
    </source>
</evidence>
<dbReference type="InterPro" id="IPR029069">
    <property type="entry name" value="HotDog_dom_sf"/>
</dbReference>
<reference evidence="1" key="1">
    <citation type="submission" date="2021-01" db="EMBL/GenBank/DDBJ databases">
        <authorList>
            <person name="Corre E."/>
            <person name="Pelletier E."/>
            <person name="Niang G."/>
            <person name="Scheremetjew M."/>
            <person name="Finn R."/>
            <person name="Kale V."/>
            <person name="Holt S."/>
            <person name="Cochrane G."/>
            <person name="Meng A."/>
            <person name="Brown T."/>
            <person name="Cohen L."/>
        </authorList>
    </citation>
    <scope>NUCLEOTIDE SEQUENCE</scope>
    <source>
        <strain evidence="1">Pop2</strain>
    </source>
</reference>
<proteinExistence type="predicted"/>
<evidence type="ECO:0008006" key="2">
    <source>
        <dbReference type="Google" id="ProtNLM"/>
    </source>
</evidence>
<sequence>MVSKSKPNLNYHEGEWRRPINDLQHQEVGGGHKSIHDDETAKAAGFADGPPVHGTVHFSQLTPLLLRVYGKDWFERGTISVVFRNVVSHLKPVKAFIEKPKVGASQVRVWMEHMDGRLVFDGTASLQPKNDNPSDNIKEKEELTMVEKQLKRLKPIKGNSVFVTHPVGTRSLNIEKACIEWGKEIGSLFPYTTEQKLNVITEWHPWFSKEYYNASVSPSPWGKPILSPEALNQIMLYTMKSAEWPTPSYELLPKNKTPVSLFGGCEIKLINGPVFVGETYFIEREITAVGETPKTEFIWTKTVMKDEKGCIIAEMTLQDMMLKYTVENYDELRSIANGFSTSKL</sequence>
<accession>A0A7S1ZS34</accession>